<dbReference type="AlphaFoldDB" id="A0A8H6CPR4"/>
<feature type="domain" description="R3H" evidence="2">
    <location>
        <begin position="107"/>
        <end position="170"/>
    </location>
</feature>
<dbReference type="PANTHER" id="PTHR12360:SF12">
    <property type="entry name" value="TRANSCRIPTIONAL REPRESSOR NF-X1"/>
    <property type="match status" value="1"/>
</dbReference>
<dbReference type="GeneID" id="59337253"/>
<evidence type="ECO:0000259" key="2">
    <source>
        <dbReference type="PROSITE" id="PS51061"/>
    </source>
</evidence>
<dbReference type="CDD" id="cd06006">
    <property type="entry name" value="R3H_unknown_2"/>
    <property type="match status" value="1"/>
</dbReference>
<sequence>MSFSRTETLLMWKEDAEEPALLAFGGPMWGGLRKETEMWFPLLPKTVPSTWGTSEGNTGKSLECDDECARLARNHKLALALNIDPEAHKDDHIPYSNDTLKMFRENVKWGQTQEREIRVFAADEAEKRLRFKPMPPHQRAFLHSLSVDFGFDSESMDPEPHRHVAVFKTPRFVMAPMKTLAESVRIRSSAEASSNPVAETQRKLQANNETYNGFLLSNPRFGLTLEELRADCAASLDSTPGLSYDISFLPSEEIVIKARPASSSTVISSSAIEAAIKALKASLSASISSKHLATSIQLCSLDNSLNITRREMDDPANNGGWSQVAAKAAAPRTAPRQTVVGEKSVYTVLGSKLRDAKKKKEEMKKAKESEVVVDDWEEEMRKQEEAEEQAVTDPRSHKDVPHVAHDCAIVDERDAKAPEGKETDVQDTE</sequence>
<proteinExistence type="predicted"/>
<dbReference type="InterPro" id="IPR001374">
    <property type="entry name" value="R3H_dom"/>
</dbReference>
<dbReference type="RefSeq" id="XP_037155722.1">
    <property type="nucleotide sequence ID" value="XM_037299721.1"/>
</dbReference>
<dbReference type="EMBL" id="JACCJB010000005">
    <property type="protein sequence ID" value="KAF6227414.1"/>
    <property type="molecule type" value="Genomic_DNA"/>
</dbReference>
<organism evidence="3 4">
    <name type="scientific">Letharia lupina</name>
    <dbReference type="NCBI Taxonomy" id="560253"/>
    <lineage>
        <taxon>Eukaryota</taxon>
        <taxon>Fungi</taxon>
        <taxon>Dikarya</taxon>
        <taxon>Ascomycota</taxon>
        <taxon>Pezizomycotina</taxon>
        <taxon>Lecanoromycetes</taxon>
        <taxon>OSLEUM clade</taxon>
        <taxon>Lecanoromycetidae</taxon>
        <taxon>Lecanorales</taxon>
        <taxon>Lecanorineae</taxon>
        <taxon>Parmeliaceae</taxon>
        <taxon>Letharia</taxon>
    </lineage>
</organism>
<evidence type="ECO:0000256" key="1">
    <source>
        <dbReference type="SAM" id="MobiDB-lite"/>
    </source>
</evidence>
<dbReference type="Proteomes" id="UP000593566">
    <property type="component" value="Unassembled WGS sequence"/>
</dbReference>
<reference evidence="3 4" key="1">
    <citation type="journal article" date="2020" name="Genomics">
        <title>Complete, high-quality genomes from long-read metagenomic sequencing of two wolf lichen thalli reveals enigmatic genome architecture.</title>
        <authorList>
            <person name="McKenzie S.K."/>
            <person name="Walston R.F."/>
            <person name="Allen J.L."/>
        </authorList>
    </citation>
    <scope>NUCLEOTIDE SEQUENCE [LARGE SCALE GENOMIC DNA]</scope>
    <source>
        <strain evidence="3">WasteWater1</strain>
    </source>
</reference>
<dbReference type="GO" id="GO:0000981">
    <property type="term" value="F:DNA-binding transcription factor activity, RNA polymerase II-specific"/>
    <property type="evidence" value="ECO:0007669"/>
    <property type="project" value="TreeGrafter"/>
</dbReference>
<accession>A0A8H6CPR4</accession>
<evidence type="ECO:0000313" key="4">
    <source>
        <dbReference type="Proteomes" id="UP000593566"/>
    </source>
</evidence>
<dbReference type="InterPro" id="IPR034077">
    <property type="entry name" value="R3H_FAP1"/>
</dbReference>
<name>A0A8H6CPR4_9LECA</name>
<gene>
    <name evidence="3" type="ORF">HO133_008858</name>
</gene>
<keyword evidence="4" id="KW-1185">Reference proteome</keyword>
<dbReference type="GO" id="GO:0000977">
    <property type="term" value="F:RNA polymerase II transcription regulatory region sequence-specific DNA binding"/>
    <property type="evidence" value="ECO:0007669"/>
    <property type="project" value="TreeGrafter"/>
</dbReference>
<feature type="region of interest" description="Disordered" evidence="1">
    <location>
        <begin position="377"/>
        <end position="402"/>
    </location>
</feature>
<dbReference type="SUPFAM" id="SSF82708">
    <property type="entry name" value="R3H domain"/>
    <property type="match status" value="1"/>
</dbReference>
<dbReference type="Pfam" id="PF01424">
    <property type="entry name" value="R3H"/>
    <property type="match status" value="1"/>
</dbReference>
<dbReference type="GO" id="GO:0000122">
    <property type="term" value="P:negative regulation of transcription by RNA polymerase II"/>
    <property type="evidence" value="ECO:0007669"/>
    <property type="project" value="TreeGrafter"/>
</dbReference>
<comment type="caution">
    <text evidence="3">The sequence shown here is derived from an EMBL/GenBank/DDBJ whole genome shotgun (WGS) entry which is preliminary data.</text>
</comment>
<dbReference type="Gene3D" id="3.30.1370.50">
    <property type="entry name" value="R3H-like domain"/>
    <property type="match status" value="1"/>
</dbReference>
<dbReference type="PANTHER" id="PTHR12360">
    <property type="entry name" value="NUCLEAR TRANSCRIPTION FACTOR, X-BOX BINDING 1 NFX1"/>
    <property type="match status" value="1"/>
</dbReference>
<dbReference type="SMART" id="SM00393">
    <property type="entry name" value="R3H"/>
    <property type="match status" value="1"/>
</dbReference>
<dbReference type="GO" id="GO:0005634">
    <property type="term" value="C:nucleus"/>
    <property type="evidence" value="ECO:0007669"/>
    <property type="project" value="TreeGrafter"/>
</dbReference>
<protein>
    <recommendedName>
        <fullName evidence="2">R3H domain-containing protein</fullName>
    </recommendedName>
</protein>
<dbReference type="FunFam" id="3.30.1370.50:FF:000006">
    <property type="entry name" value="NF-X1 finger transcription factor"/>
    <property type="match status" value="1"/>
</dbReference>
<evidence type="ECO:0000313" key="3">
    <source>
        <dbReference type="EMBL" id="KAF6227414.1"/>
    </source>
</evidence>
<dbReference type="PROSITE" id="PS51061">
    <property type="entry name" value="R3H"/>
    <property type="match status" value="1"/>
</dbReference>
<dbReference type="InterPro" id="IPR034078">
    <property type="entry name" value="NFX1_fam"/>
</dbReference>
<dbReference type="InterPro" id="IPR036867">
    <property type="entry name" value="R3H_dom_sf"/>
</dbReference>